<organism evidence="1 2">
    <name type="scientific">Cryptolaemus montrouzieri</name>
    <dbReference type="NCBI Taxonomy" id="559131"/>
    <lineage>
        <taxon>Eukaryota</taxon>
        <taxon>Metazoa</taxon>
        <taxon>Ecdysozoa</taxon>
        <taxon>Arthropoda</taxon>
        <taxon>Hexapoda</taxon>
        <taxon>Insecta</taxon>
        <taxon>Pterygota</taxon>
        <taxon>Neoptera</taxon>
        <taxon>Endopterygota</taxon>
        <taxon>Coleoptera</taxon>
        <taxon>Polyphaga</taxon>
        <taxon>Cucujiformia</taxon>
        <taxon>Coccinelloidea</taxon>
        <taxon>Coccinellidae</taxon>
        <taxon>Scymninae</taxon>
        <taxon>Scymnini</taxon>
        <taxon>Cryptolaemus</taxon>
    </lineage>
</organism>
<name>A0ABD2P8Z2_9CUCU</name>
<keyword evidence="2" id="KW-1185">Reference proteome</keyword>
<dbReference type="EMBL" id="JABFTP020000185">
    <property type="protein sequence ID" value="KAL3287398.1"/>
    <property type="molecule type" value="Genomic_DNA"/>
</dbReference>
<protein>
    <submittedName>
        <fullName evidence="1">Uncharacterized protein</fullName>
    </submittedName>
</protein>
<sequence>MTVIFVLYPDLPPAKRPQLNSDDVSSTLSQDLSDLSDLLDTEMVDVLSDKRDSDFELSTAPSSQDAS</sequence>
<feature type="non-terminal residue" evidence="1">
    <location>
        <position position="67"/>
    </location>
</feature>
<comment type="caution">
    <text evidence="1">The sequence shown here is derived from an EMBL/GenBank/DDBJ whole genome shotgun (WGS) entry which is preliminary data.</text>
</comment>
<evidence type="ECO:0000313" key="1">
    <source>
        <dbReference type="EMBL" id="KAL3287398.1"/>
    </source>
</evidence>
<reference evidence="1 2" key="1">
    <citation type="journal article" date="2021" name="BMC Biol.">
        <title>Horizontally acquired antibacterial genes associated with adaptive radiation of ladybird beetles.</title>
        <authorList>
            <person name="Li H.S."/>
            <person name="Tang X.F."/>
            <person name="Huang Y.H."/>
            <person name="Xu Z.Y."/>
            <person name="Chen M.L."/>
            <person name="Du X.Y."/>
            <person name="Qiu B.Y."/>
            <person name="Chen P.T."/>
            <person name="Zhang W."/>
            <person name="Slipinski A."/>
            <person name="Escalona H.E."/>
            <person name="Waterhouse R.M."/>
            <person name="Zwick A."/>
            <person name="Pang H."/>
        </authorList>
    </citation>
    <scope>NUCLEOTIDE SEQUENCE [LARGE SCALE GENOMIC DNA]</scope>
    <source>
        <strain evidence="1">SYSU2018</strain>
    </source>
</reference>
<accession>A0ABD2P8Z2</accession>
<dbReference type="AlphaFoldDB" id="A0ABD2P8Z2"/>
<proteinExistence type="predicted"/>
<evidence type="ECO:0000313" key="2">
    <source>
        <dbReference type="Proteomes" id="UP001516400"/>
    </source>
</evidence>
<gene>
    <name evidence="1" type="ORF">HHI36_001871</name>
</gene>
<dbReference type="Proteomes" id="UP001516400">
    <property type="component" value="Unassembled WGS sequence"/>
</dbReference>